<feature type="transmembrane region" description="Helical" evidence="6">
    <location>
        <begin position="90"/>
        <end position="111"/>
    </location>
</feature>
<keyword evidence="2 6" id="KW-0812">Transmembrane</keyword>
<evidence type="ECO:0000313" key="7">
    <source>
        <dbReference type="EMBL" id="MFC5501723.1"/>
    </source>
</evidence>
<feature type="transmembrane region" description="Helical" evidence="6">
    <location>
        <begin position="131"/>
        <end position="149"/>
    </location>
</feature>
<dbReference type="Proteomes" id="UP001596039">
    <property type="component" value="Unassembled WGS sequence"/>
</dbReference>
<feature type="transmembrane region" description="Helical" evidence="6">
    <location>
        <begin position="275"/>
        <end position="293"/>
    </location>
</feature>
<keyword evidence="3 6" id="KW-1133">Transmembrane helix</keyword>
<evidence type="ECO:0000256" key="1">
    <source>
        <dbReference type="ARBA" id="ARBA00004141"/>
    </source>
</evidence>
<comment type="subcellular location">
    <subcellularLocation>
        <location evidence="1">Membrane</location>
        <topology evidence="1">Multi-pass membrane protein</topology>
    </subcellularLocation>
</comment>
<evidence type="ECO:0000256" key="5">
    <source>
        <dbReference type="SAM" id="MobiDB-lite"/>
    </source>
</evidence>
<dbReference type="EMBL" id="JBHSMG010000001">
    <property type="protein sequence ID" value="MFC5501723.1"/>
    <property type="molecule type" value="Genomic_DNA"/>
</dbReference>
<evidence type="ECO:0008006" key="9">
    <source>
        <dbReference type="Google" id="ProtNLM"/>
    </source>
</evidence>
<evidence type="ECO:0000256" key="3">
    <source>
        <dbReference type="ARBA" id="ARBA00022989"/>
    </source>
</evidence>
<keyword evidence="8" id="KW-1185">Reference proteome</keyword>
<proteinExistence type="predicted"/>
<gene>
    <name evidence="7" type="ORF">ACFPJ4_05650</name>
</gene>
<feature type="transmembrane region" description="Helical" evidence="6">
    <location>
        <begin position="245"/>
        <end position="263"/>
    </location>
</feature>
<feature type="transmembrane region" description="Helical" evidence="6">
    <location>
        <begin position="31"/>
        <end position="52"/>
    </location>
</feature>
<evidence type="ECO:0000256" key="2">
    <source>
        <dbReference type="ARBA" id="ARBA00022692"/>
    </source>
</evidence>
<feature type="transmembrane region" description="Helical" evidence="6">
    <location>
        <begin position="6"/>
        <end position="24"/>
    </location>
</feature>
<feature type="transmembrane region" description="Helical" evidence="6">
    <location>
        <begin position="313"/>
        <end position="333"/>
    </location>
</feature>
<evidence type="ECO:0000313" key="8">
    <source>
        <dbReference type="Proteomes" id="UP001596039"/>
    </source>
</evidence>
<protein>
    <recommendedName>
        <fullName evidence="9">Ammonium transporter AmtB-like domain-containing protein</fullName>
    </recommendedName>
</protein>
<dbReference type="InterPro" id="IPR029020">
    <property type="entry name" value="Ammonium/urea_transptr"/>
</dbReference>
<feature type="transmembrane region" description="Helical" evidence="6">
    <location>
        <begin position="191"/>
        <end position="209"/>
    </location>
</feature>
<dbReference type="RefSeq" id="WP_386739312.1">
    <property type="nucleotide sequence ID" value="NZ_JBHSMG010000001.1"/>
</dbReference>
<organism evidence="7 8">
    <name type="scientific">Lysinimonas soli</name>
    <dbReference type="NCBI Taxonomy" id="1074233"/>
    <lineage>
        <taxon>Bacteria</taxon>
        <taxon>Bacillati</taxon>
        <taxon>Actinomycetota</taxon>
        <taxon>Actinomycetes</taxon>
        <taxon>Micrococcales</taxon>
        <taxon>Microbacteriaceae</taxon>
        <taxon>Lysinimonas</taxon>
    </lineage>
</organism>
<accession>A0ABW0NP13</accession>
<evidence type="ECO:0000256" key="4">
    <source>
        <dbReference type="ARBA" id="ARBA00023136"/>
    </source>
</evidence>
<feature type="transmembrane region" description="Helical" evidence="6">
    <location>
        <begin position="221"/>
        <end position="239"/>
    </location>
</feature>
<dbReference type="Gene3D" id="1.10.3430.10">
    <property type="entry name" value="Ammonium transporter AmtB like domains"/>
    <property type="match status" value="1"/>
</dbReference>
<comment type="caution">
    <text evidence="7">The sequence shown here is derived from an EMBL/GenBank/DDBJ whole genome shotgun (WGS) entry which is preliminary data.</text>
</comment>
<name>A0ABW0NP13_9MICO</name>
<dbReference type="SUPFAM" id="SSF111352">
    <property type="entry name" value="Ammonium transporter"/>
    <property type="match status" value="1"/>
</dbReference>
<feature type="transmembrane region" description="Helical" evidence="6">
    <location>
        <begin position="161"/>
        <end position="179"/>
    </location>
</feature>
<sequence>MAALIAVGIVAALVAALAIVLLTRTLLNDRMLWPALGAAAATALITIGLGTAFGIAPLVYLIGISAFALPVLVLMEAAAIASGADTFGRWVLMLSWGVIIFPLSALVPLWLTASCAGTDCELEDFGGALPLLVSSSAFVLLAWLPAGVIERAEPDPQSHRRAVLALLLFWTAFVIWLATLEGAIDEFTPRIALAAFVGPASASVTWALADRLRDVRRPIARSLVFGLVAGIAATIPGAVAVSFPWSLAVGALAGAVGAVSYSSRATGSAGLAARWGFVILVATAVGYLAPAIAGDTVGILFSAHLDVLSVPLLSFLGVGLFSLLVSAPTWVLLQRHASRDRVPAAIRSDTSDDADGVVNSTRPKDAEER</sequence>
<feature type="transmembrane region" description="Helical" evidence="6">
    <location>
        <begin position="58"/>
        <end position="78"/>
    </location>
</feature>
<feature type="region of interest" description="Disordered" evidence="5">
    <location>
        <begin position="348"/>
        <end position="369"/>
    </location>
</feature>
<reference evidence="8" key="1">
    <citation type="journal article" date="2019" name="Int. J. Syst. Evol. Microbiol.">
        <title>The Global Catalogue of Microorganisms (GCM) 10K type strain sequencing project: providing services to taxonomists for standard genome sequencing and annotation.</title>
        <authorList>
            <consortium name="The Broad Institute Genomics Platform"/>
            <consortium name="The Broad Institute Genome Sequencing Center for Infectious Disease"/>
            <person name="Wu L."/>
            <person name="Ma J."/>
        </authorList>
    </citation>
    <scope>NUCLEOTIDE SEQUENCE [LARGE SCALE GENOMIC DNA]</scope>
    <source>
        <strain evidence="8">CGMCC 4.6997</strain>
    </source>
</reference>
<evidence type="ECO:0000256" key="6">
    <source>
        <dbReference type="SAM" id="Phobius"/>
    </source>
</evidence>
<keyword evidence="4 6" id="KW-0472">Membrane</keyword>